<keyword evidence="4" id="KW-1185">Reference proteome</keyword>
<keyword evidence="2" id="KW-0812">Transmembrane</keyword>
<dbReference type="KEGG" id="aser:Asera_55990"/>
<gene>
    <name evidence="3" type="ORF">Asera_55990</name>
</gene>
<organism evidence="3 4">
    <name type="scientific">Actinocatenispora sera</name>
    <dbReference type="NCBI Taxonomy" id="390989"/>
    <lineage>
        <taxon>Bacteria</taxon>
        <taxon>Bacillati</taxon>
        <taxon>Actinomycetota</taxon>
        <taxon>Actinomycetes</taxon>
        <taxon>Micromonosporales</taxon>
        <taxon>Micromonosporaceae</taxon>
        <taxon>Actinocatenispora</taxon>
    </lineage>
</organism>
<proteinExistence type="predicted"/>
<name>A0A810LB48_9ACTN</name>
<dbReference type="Gene3D" id="2.120.10.30">
    <property type="entry name" value="TolB, C-terminal domain"/>
    <property type="match status" value="1"/>
</dbReference>
<sequence length="390" mass="39463">MQLVEQAPAAARRVRTPLLVAAGVLVVVVALVLVPWLAADPGRQPAPRRPSFPRTVGGWSSTASSVRRAPLGAAIALVGYGDSGQLVIGADGTDYRSVLGGHVFTGHTDGEGLLSPDGRSVAVGGIDDVLRLVRLGDGSVRSYRIHGARRVRALAFAPDGTRIVCAVTAAGSGPDSVVLLDPKAGTSVPLATGTARGAAFSPDGGSIAVQVGGDIQVAHSSGVLAGRLPDIGGTLAGPHAWSPDGRWLALAGADGRSVHFASTDPGSGDTPPAPPGDQHARFVGWADAQTLLVTDGGALLRQPLAHTGTVRRIGTVPAGATLDDVAVALIDSRHLAVTGAAADYGPPPAWWLRTVVGGVALLVAILCAVGALWYRRRRGAGGTSLRAMPA</sequence>
<dbReference type="AlphaFoldDB" id="A0A810LB48"/>
<feature type="transmembrane region" description="Helical" evidence="2">
    <location>
        <begin position="18"/>
        <end position="38"/>
    </location>
</feature>
<evidence type="ECO:0000313" key="4">
    <source>
        <dbReference type="Proteomes" id="UP000680750"/>
    </source>
</evidence>
<accession>A0A810LB48</accession>
<keyword evidence="2" id="KW-1133">Transmembrane helix</keyword>
<dbReference type="OrthoDB" id="3383117at2"/>
<protein>
    <recommendedName>
        <fullName evidence="5">WD40 repeat domain-containing protein</fullName>
    </recommendedName>
</protein>
<reference evidence="3" key="1">
    <citation type="submission" date="2020-08" db="EMBL/GenBank/DDBJ databases">
        <title>Whole genome shotgun sequence of Actinocatenispora sera NBRC 101916.</title>
        <authorList>
            <person name="Komaki H."/>
            <person name="Tamura T."/>
        </authorList>
    </citation>
    <scope>NUCLEOTIDE SEQUENCE</scope>
    <source>
        <strain evidence="3">NBRC 101916</strain>
    </source>
</reference>
<feature type="region of interest" description="Disordered" evidence="1">
    <location>
        <begin position="42"/>
        <end position="62"/>
    </location>
</feature>
<keyword evidence="2" id="KW-0472">Membrane</keyword>
<dbReference type="InterPro" id="IPR011042">
    <property type="entry name" value="6-blade_b-propeller_TolB-like"/>
</dbReference>
<evidence type="ECO:0008006" key="5">
    <source>
        <dbReference type="Google" id="ProtNLM"/>
    </source>
</evidence>
<evidence type="ECO:0000256" key="2">
    <source>
        <dbReference type="SAM" id="Phobius"/>
    </source>
</evidence>
<feature type="transmembrane region" description="Helical" evidence="2">
    <location>
        <begin position="350"/>
        <end position="374"/>
    </location>
</feature>
<dbReference type="EMBL" id="AP023354">
    <property type="protein sequence ID" value="BCJ31491.1"/>
    <property type="molecule type" value="Genomic_DNA"/>
</dbReference>
<dbReference type="RefSeq" id="WP_157034593.1">
    <property type="nucleotide sequence ID" value="NZ_AP023354.1"/>
</dbReference>
<evidence type="ECO:0000256" key="1">
    <source>
        <dbReference type="SAM" id="MobiDB-lite"/>
    </source>
</evidence>
<evidence type="ECO:0000313" key="3">
    <source>
        <dbReference type="EMBL" id="BCJ31491.1"/>
    </source>
</evidence>
<dbReference type="SUPFAM" id="SSF82171">
    <property type="entry name" value="DPP6 N-terminal domain-like"/>
    <property type="match status" value="1"/>
</dbReference>
<dbReference type="Proteomes" id="UP000680750">
    <property type="component" value="Chromosome"/>
</dbReference>